<proteinExistence type="predicted"/>
<dbReference type="AlphaFoldDB" id="A0A6N2TMI9"/>
<dbReference type="OrthoDB" id="9998543at2"/>
<dbReference type="RefSeq" id="WP_102722378.1">
    <property type="nucleotide sequence ID" value="NZ_CACRSS010000016.1"/>
</dbReference>
<organism evidence="1">
    <name type="scientific">Akkermansia muciniphila</name>
    <dbReference type="NCBI Taxonomy" id="239935"/>
    <lineage>
        <taxon>Bacteria</taxon>
        <taxon>Pseudomonadati</taxon>
        <taxon>Verrucomicrobiota</taxon>
        <taxon>Verrucomicrobiia</taxon>
        <taxon>Verrucomicrobiales</taxon>
        <taxon>Akkermansiaceae</taxon>
        <taxon>Akkermansia</taxon>
    </lineage>
</organism>
<reference evidence="1" key="1">
    <citation type="submission" date="2019-11" db="EMBL/GenBank/DDBJ databases">
        <authorList>
            <person name="Feng L."/>
        </authorList>
    </citation>
    <scope>NUCLEOTIDE SEQUENCE</scope>
    <source>
        <strain evidence="1">AMuciniphilaLFYP55</strain>
    </source>
</reference>
<name>A0A6N2TMI9_9BACT</name>
<dbReference type="GeneID" id="84022417"/>
<protein>
    <submittedName>
        <fullName evidence="1">Uncharacterized protein</fullName>
    </submittedName>
</protein>
<accession>A0A6N2TMI9</accession>
<gene>
    <name evidence="1" type="ORF">AMLFYP55_00487</name>
</gene>
<dbReference type="EMBL" id="CACRSS010000016">
    <property type="protein sequence ID" value="VYT06768.1"/>
    <property type="molecule type" value="Genomic_DNA"/>
</dbReference>
<evidence type="ECO:0000313" key="1">
    <source>
        <dbReference type="EMBL" id="VYT06768.1"/>
    </source>
</evidence>
<sequence length="94" mass="10148">MKQSQQKTASFSWLVGLRWSFAGYVVGTLFAAGAGALDFPMLARAMLLAAAVCFVVSLVCAGACIRSSKAARWYLLLVLVMIMIALLFGRENIN</sequence>